<evidence type="ECO:0000313" key="2">
    <source>
        <dbReference type="EMBL" id="QMV33097.1"/>
    </source>
</evidence>
<protein>
    <submittedName>
        <fullName evidence="2">Uncharacterized protein</fullName>
    </submittedName>
</protein>
<keyword evidence="1" id="KW-1133">Transmembrane helix</keyword>
<proteinExistence type="predicted"/>
<organism evidence="2 3">
    <name type="scientific">Ralstonia phage Firinga</name>
    <dbReference type="NCBI Taxonomy" id="2759725"/>
    <lineage>
        <taxon>Viruses</taxon>
        <taxon>Duplodnaviria</taxon>
        <taxon>Heunggongvirae</taxon>
        <taxon>Uroviricota</taxon>
        <taxon>Caudoviricetes</taxon>
        <taxon>Firingavirus</taxon>
        <taxon>Firingavirus firinga</taxon>
    </lineage>
</organism>
<name>A0A7G5B9X4_9CAUD</name>
<evidence type="ECO:0000256" key="1">
    <source>
        <dbReference type="SAM" id="Phobius"/>
    </source>
</evidence>
<gene>
    <name evidence="2" type="ORF">18C_00029</name>
</gene>
<keyword evidence="1" id="KW-0472">Membrane</keyword>
<accession>A0A7G5B9X4</accession>
<reference evidence="2 3" key="1">
    <citation type="submission" date="2020-07" db="EMBL/GenBank/DDBJ databases">
        <title>Ralstonia phages.</title>
        <authorList>
            <person name="Trotereau A."/>
            <person name="Boyer C."/>
            <person name="Torres-Barcelo C."/>
        </authorList>
    </citation>
    <scope>NUCLEOTIDE SEQUENCE [LARGE SCALE GENOMIC DNA]</scope>
</reference>
<dbReference type="EMBL" id="MT740737">
    <property type="protein sequence ID" value="QMV33097.1"/>
    <property type="molecule type" value="Genomic_DNA"/>
</dbReference>
<dbReference type="Proteomes" id="UP000515649">
    <property type="component" value="Segment"/>
</dbReference>
<keyword evidence="1" id="KW-0812">Transmembrane</keyword>
<feature type="transmembrane region" description="Helical" evidence="1">
    <location>
        <begin position="44"/>
        <end position="67"/>
    </location>
</feature>
<keyword evidence="3" id="KW-1185">Reference proteome</keyword>
<sequence length="69" mass="7539">MATIDPVEFGRVLARLDEQDKAMNEMRTDLKNLLAMANQGKGSLWVLTSMGAMVGAVLTAAAQHMWFGK</sequence>
<evidence type="ECO:0000313" key="3">
    <source>
        <dbReference type="Proteomes" id="UP000515649"/>
    </source>
</evidence>